<dbReference type="Pfam" id="PF00067">
    <property type="entry name" value="p450"/>
    <property type="match status" value="1"/>
</dbReference>
<protein>
    <recommendedName>
        <fullName evidence="11">Cytochrome P450</fullName>
    </recommendedName>
</protein>
<dbReference type="eggNOG" id="KOG0156">
    <property type="taxonomic scope" value="Eukaryota"/>
</dbReference>
<evidence type="ECO:0000256" key="8">
    <source>
        <dbReference type="RuleBase" id="RU000461"/>
    </source>
</evidence>
<dbReference type="STRING" id="3885.V7BZ29"/>
<evidence type="ECO:0000256" key="2">
    <source>
        <dbReference type="ARBA" id="ARBA00022617"/>
    </source>
</evidence>
<comment type="similarity">
    <text evidence="1 8">Belongs to the cytochrome P450 family.</text>
</comment>
<evidence type="ECO:0000313" key="10">
    <source>
        <dbReference type="Proteomes" id="UP000000226"/>
    </source>
</evidence>
<evidence type="ECO:0000256" key="1">
    <source>
        <dbReference type="ARBA" id="ARBA00010617"/>
    </source>
</evidence>
<dbReference type="SMR" id="V7BZ29"/>
<dbReference type="PANTHER" id="PTHR47947:SF50">
    <property type="entry name" value="CYTOCHROME P450 82A3"/>
    <property type="match status" value="1"/>
</dbReference>
<evidence type="ECO:0000256" key="7">
    <source>
        <dbReference type="PIRSR" id="PIRSR602401-1"/>
    </source>
</evidence>
<dbReference type="OMA" id="NPWFIFP"/>
<dbReference type="EMBL" id="CM002291">
    <property type="protein sequence ID" value="ESW23134.1"/>
    <property type="molecule type" value="Genomic_DNA"/>
</dbReference>
<keyword evidence="5 7" id="KW-0408">Iron</keyword>
<dbReference type="Gramene" id="ESW23134">
    <property type="protein sequence ID" value="ESW23134"/>
    <property type="gene ID" value="PHAVU_004G021100g"/>
</dbReference>
<evidence type="ECO:0000256" key="6">
    <source>
        <dbReference type="ARBA" id="ARBA00023033"/>
    </source>
</evidence>
<dbReference type="SUPFAM" id="SSF48264">
    <property type="entry name" value="Cytochrome P450"/>
    <property type="match status" value="1"/>
</dbReference>
<evidence type="ECO:0008006" key="11">
    <source>
        <dbReference type="Google" id="ProtNLM"/>
    </source>
</evidence>
<dbReference type="Gene3D" id="1.10.630.10">
    <property type="entry name" value="Cytochrome P450"/>
    <property type="match status" value="1"/>
</dbReference>
<keyword evidence="4 8" id="KW-0560">Oxidoreductase</keyword>
<accession>V7BZ29</accession>
<dbReference type="GO" id="GO:0020037">
    <property type="term" value="F:heme binding"/>
    <property type="evidence" value="ECO:0007669"/>
    <property type="project" value="InterPro"/>
</dbReference>
<keyword evidence="6 8" id="KW-0503">Monooxygenase</keyword>
<sequence length="501" mass="56183">MDLFLVSTLNNTALALLSLTLLLAFSVFLCRPSKAGSDLREPPMASRAWPILGHLMLLGGSPTPHKTLGAMADKYGPLFTIKLGSKRALVLSNWKMAKECYTTNDAVVSSRSKLVAIEHVAYNQASFGFAPYGPYWREIRKIVTVFLSNRKTELLSRVRVSEIRSSVKELFHVWSEKKGSEECKSAVVSEKEAEKCVKGLRKFMQMLGVCTVADAVPVLRWMNLGVKAMKETAKELDLILDEWLVEHSKKRGLGEKGVESEDQDFMDMMLSQLESAPIDGFDAATINKATTLALILGATDTSTVTLTWVMCFLLKNPLILEKVKEEINTQIGEERFISESDVNKLVYLQAVVKETLRLYPPGPLSAPREFTQDCMLGGYHVKKGTRLITNLWKIQTDPNIWLDPLMFKPERFLTTHRDVDVKGQSFELLPFGSGRRICPGISFGLNMIHLTLANFLHSFEILNKPNEPIDMSEALGMTNEKATPLEILVKPRLSSKYYESL</sequence>
<keyword evidence="3 7" id="KW-0479">Metal-binding</keyword>
<dbReference type="InterPro" id="IPR050651">
    <property type="entry name" value="Plant_Cytochrome_P450_Monoox"/>
</dbReference>
<proteinExistence type="inferred from homology"/>
<evidence type="ECO:0000313" key="9">
    <source>
        <dbReference type="EMBL" id="ESW23134.1"/>
    </source>
</evidence>
<name>V7BZ29_PHAVU</name>
<feature type="binding site" description="axial binding residue" evidence="7">
    <location>
        <position position="438"/>
    </location>
    <ligand>
        <name>heme</name>
        <dbReference type="ChEBI" id="CHEBI:30413"/>
    </ligand>
    <ligandPart>
        <name>Fe</name>
        <dbReference type="ChEBI" id="CHEBI:18248"/>
    </ligandPart>
</feature>
<keyword evidence="2 7" id="KW-0349">Heme</keyword>
<dbReference type="InterPro" id="IPR001128">
    <property type="entry name" value="Cyt_P450"/>
</dbReference>
<evidence type="ECO:0000256" key="3">
    <source>
        <dbReference type="ARBA" id="ARBA00022723"/>
    </source>
</evidence>
<reference evidence="10" key="1">
    <citation type="journal article" date="2014" name="Nat. Genet.">
        <title>A reference genome for common bean and genome-wide analysis of dual domestications.</title>
        <authorList>
            <person name="Schmutz J."/>
            <person name="McClean P.E."/>
            <person name="Mamidi S."/>
            <person name="Wu G.A."/>
            <person name="Cannon S.B."/>
            <person name="Grimwood J."/>
            <person name="Jenkins J."/>
            <person name="Shu S."/>
            <person name="Song Q."/>
            <person name="Chavarro C."/>
            <person name="Torres-Torres M."/>
            <person name="Geffroy V."/>
            <person name="Moghaddam S.M."/>
            <person name="Gao D."/>
            <person name="Abernathy B."/>
            <person name="Barry K."/>
            <person name="Blair M."/>
            <person name="Brick M.A."/>
            <person name="Chovatia M."/>
            <person name="Gepts P."/>
            <person name="Goodstein D.M."/>
            <person name="Gonzales M."/>
            <person name="Hellsten U."/>
            <person name="Hyten D.L."/>
            <person name="Jia G."/>
            <person name="Kelly J.D."/>
            <person name="Kudrna D."/>
            <person name="Lee R."/>
            <person name="Richard M.M."/>
            <person name="Miklas P.N."/>
            <person name="Osorno J.M."/>
            <person name="Rodrigues J."/>
            <person name="Thareau V."/>
            <person name="Urrea C.A."/>
            <person name="Wang M."/>
            <person name="Yu Y."/>
            <person name="Zhang M."/>
            <person name="Wing R.A."/>
            <person name="Cregan P.B."/>
            <person name="Rokhsar D.S."/>
            <person name="Jackson S.A."/>
        </authorList>
    </citation>
    <scope>NUCLEOTIDE SEQUENCE [LARGE SCALE GENOMIC DNA]</scope>
    <source>
        <strain evidence="10">cv. G19833</strain>
    </source>
</reference>
<dbReference type="FunFam" id="1.10.630.10:FF:000026">
    <property type="entry name" value="Cytochrome P450 82C4"/>
    <property type="match status" value="1"/>
</dbReference>
<evidence type="ECO:0000256" key="5">
    <source>
        <dbReference type="ARBA" id="ARBA00023004"/>
    </source>
</evidence>
<dbReference type="GO" id="GO:0005506">
    <property type="term" value="F:iron ion binding"/>
    <property type="evidence" value="ECO:0007669"/>
    <property type="project" value="InterPro"/>
</dbReference>
<dbReference type="PANTHER" id="PTHR47947">
    <property type="entry name" value="CYTOCHROME P450 82C3-RELATED"/>
    <property type="match status" value="1"/>
</dbReference>
<dbReference type="InterPro" id="IPR002401">
    <property type="entry name" value="Cyt_P450_E_grp-I"/>
</dbReference>
<dbReference type="InterPro" id="IPR036396">
    <property type="entry name" value="Cyt_P450_sf"/>
</dbReference>
<dbReference type="InterPro" id="IPR017972">
    <property type="entry name" value="Cyt_P450_CS"/>
</dbReference>
<dbReference type="PRINTS" id="PR00463">
    <property type="entry name" value="EP450I"/>
</dbReference>
<dbReference type="PRINTS" id="PR00385">
    <property type="entry name" value="P450"/>
</dbReference>
<gene>
    <name evidence="9" type="ORF">PHAVU_004G021100g</name>
</gene>
<dbReference type="GO" id="GO:0016705">
    <property type="term" value="F:oxidoreductase activity, acting on paired donors, with incorporation or reduction of molecular oxygen"/>
    <property type="evidence" value="ECO:0007669"/>
    <property type="project" value="InterPro"/>
</dbReference>
<dbReference type="OrthoDB" id="2789670at2759"/>
<comment type="cofactor">
    <cofactor evidence="7">
        <name>heme</name>
        <dbReference type="ChEBI" id="CHEBI:30413"/>
    </cofactor>
</comment>
<organism evidence="9 10">
    <name type="scientific">Phaseolus vulgaris</name>
    <name type="common">Kidney bean</name>
    <name type="synonym">French bean</name>
    <dbReference type="NCBI Taxonomy" id="3885"/>
    <lineage>
        <taxon>Eukaryota</taxon>
        <taxon>Viridiplantae</taxon>
        <taxon>Streptophyta</taxon>
        <taxon>Embryophyta</taxon>
        <taxon>Tracheophyta</taxon>
        <taxon>Spermatophyta</taxon>
        <taxon>Magnoliopsida</taxon>
        <taxon>eudicotyledons</taxon>
        <taxon>Gunneridae</taxon>
        <taxon>Pentapetalae</taxon>
        <taxon>rosids</taxon>
        <taxon>fabids</taxon>
        <taxon>Fabales</taxon>
        <taxon>Fabaceae</taxon>
        <taxon>Papilionoideae</taxon>
        <taxon>50 kb inversion clade</taxon>
        <taxon>NPAAA clade</taxon>
        <taxon>indigoferoid/millettioid clade</taxon>
        <taxon>Phaseoleae</taxon>
        <taxon>Phaseolus</taxon>
    </lineage>
</organism>
<dbReference type="AlphaFoldDB" id="V7BZ29"/>
<keyword evidence="10" id="KW-1185">Reference proteome</keyword>
<dbReference type="PROSITE" id="PS00086">
    <property type="entry name" value="CYTOCHROME_P450"/>
    <property type="match status" value="1"/>
</dbReference>
<dbReference type="Proteomes" id="UP000000226">
    <property type="component" value="Chromosome 4"/>
</dbReference>
<evidence type="ECO:0000256" key="4">
    <source>
        <dbReference type="ARBA" id="ARBA00023002"/>
    </source>
</evidence>
<dbReference type="GO" id="GO:0004497">
    <property type="term" value="F:monooxygenase activity"/>
    <property type="evidence" value="ECO:0007669"/>
    <property type="project" value="UniProtKB-KW"/>
</dbReference>